<dbReference type="GO" id="GO:0009244">
    <property type="term" value="P:lipopolysaccharide core region biosynthetic process"/>
    <property type="evidence" value="ECO:0007669"/>
    <property type="project" value="TreeGrafter"/>
</dbReference>
<evidence type="ECO:0000313" key="16">
    <source>
        <dbReference type="Proteomes" id="UP000218896"/>
    </source>
</evidence>
<evidence type="ECO:0000313" key="15">
    <source>
        <dbReference type="EMBL" id="PAU81234.1"/>
    </source>
</evidence>
<comment type="caution">
    <text evidence="15">The sequence shown here is derived from an EMBL/GenBank/DDBJ whole genome shotgun (WGS) entry which is preliminary data.</text>
</comment>
<evidence type="ECO:0000256" key="12">
    <source>
        <dbReference type="ARBA" id="ARBA00029757"/>
    </source>
</evidence>
<dbReference type="GO" id="GO:0005886">
    <property type="term" value="C:plasma membrane"/>
    <property type="evidence" value="ECO:0007669"/>
    <property type="project" value="TreeGrafter"/>
</dbReference>
<comment type="pathway">
    <text evidence="2 13">Glycolipid biosynthesis; lipid IV(A) biosynthesis; lipid IV(A) from (3R)-3-hydroxytetradecanoyl-[acyl-carrier-protein] and UDP-N-acetyl-alpha-D-glucosamine: step 6/6.</text>
</comment>
<dbReference type="UniPathway" id="UPA00359">
    <property type="reaction ID" value="UER00482"/>
</dbReference>
<comment type="similarity">
    <text evidence="13">Belongs to the LpxK family.</text>
</comment>
<evidence type="ECO:0000256" key="4">
    <source>
        <dbReference type="ARBA" id="ARBA00016436"/>
    </source>
</evidence>
<dbReference type="AlphaFoldDB" id="A0A2A2F932"/>
<dbReference type="PANTHER" id="PTHR42724:SF1">
    <property type="entry name" value="TETRAACYLDISACCHARIDE 4'-KINASE, MITOCHONDRIAL-RELATED"/>
    <property type="match status" value="1"/>
</dbReference>
<evidence type="ECO:0000256" key="7">
    <source>
        <dbReference type="ARBA" id="ARBA00022679"/>
    </source>
</evidence>
<evidence type="ECO:0000256" key="5">
    <source>
        <dbReference type="ARBA" id="ARBA00022516"/>
    </source>
</evidence>
<comment type="caution">
    <text evidence="13">Lacks conserved residue(s) required for the propagation of feature annotation.</text>
</comment>
<dbReference type="Pfam" id="PF02606">
    <property type="entry name" value="LpxK"/>
    <property type="match status" value="1"/>
</dbReference>
<evidence type="ECO:0000256" key="8">
    <source>
        <dbReference type="ARBA" id="ARBA00022741"/>
    </source>
</evidence>
<keyword evidence="11 13" id="KW-0443">Lipid metabolism</keyword>
<sequence>MGDTLERLWYTDRRPLGWLAPLAWLYGWLVNRRRRAYRNGRRPVHHSPLPVLVVGNITVGGTGKSPFTAWLVSHLKAQGWRPVILSRGYGARPDHYPCAVGPDSDPAACGDEPVMLAQQTGVLVLVDPRRARSAAYAEHEKLGDVLVCDDGLQHYALARTLEFCIFDGARGIGNGALMPVGPLREPLERVRSVDFCLTTGQPEHATFRGGLPGAKQCYAVTLVPTVLRNLNSGETRDLEWLSGRVVNAVAGIGNPARFFDTLNGLGARVIPHPFDDHHRFRADDLDFPHGPVVMTAKDGVKCRAIAGDDVWVLDVIARPDAALVAELDQQLEQPGKDRTHG</sequence>
<keyword evidence="9 13" id="KW-0418">Kinase</keyword>
<comment type="catalytic activity">
    <reaction evidence="13">
        <text>a lipid A disaccharide + ATP = a lipid IVA + ADP + H(+)</text>
        <dbReference type="Rhea" id="RHEA:67840"/>
        <dbReference type="ChEBI" id="CHEBI:15378"/>
        <dbReference type="ChEBI" id="CHEBI:30616"/>
        <dbReference type="ChEBI" id="CHEBI:176343"/>
        <dbReference type="ChEBI" id="CHEBI:176425"/>
        <dbReference type="ChEBI" id="CHEBI:456216"/>
        <dbReference type="EC" id="2.7.1.130"/>
    </reaction>
</comment>
<organism evidence="15 16">
    <name type="scientific">Halovibrio salipaludis</name>
    <dbReference type="NCBI Taxonomy" id="2032626"/>
    <lineage>
        <taxon>Bacteria</taxon>
        <taxon>Pseudomonadati</taxon>
        <taxon>Pseudomonadota</taxon>
        <taxon>Gammaproteobacteria</taxon>
        <taxon>Oceanospirillales</taxon>
        <taxon>Halomonadaceae</taxon>
        <taxon>Halovibrio</taxon>
    </lineage>
</organism>
<dbReference type="EMBL" id="NSKD01000002">
    <property type="protein sequence ID" value="PAU81234.1"/>
    <property type="molecule type" value="Genomic_DNA"/>
</dbReference>
<accession>A0A2A2F932</accession>
<keyword evidence="8 13" id="KW-0547">Nucleotide-binding</keyword>
<protein>
    <recommendedName>
        <fullName evidence="4 13">Tetraacyldisaccharide 4'-kinase</fullName>
        <ecNumber evidence="3 13">2.7.1.130</ecNumber>
    </recommendedName>
    <alternativeName>
        <fullName evidence="12 13">Lipid A 4'-kinase</fullName>
    </alternativeName>
</protein>
<dbReference type="RefSeq" id="WP_095616960.1">
    <property type="nucleotide sequence ID" value="NZ_NSKD01000002.1"/>
</dbReference>
<evidence type="ECO:0000256" key="6">
    <source>
        <dbReference type="ARBA" id="ARBA00022556"/>
    </source>
</evidence>
<dbReference type="NCBIfam" id="TIGR00682">
    <property type="entry name" value="lpxK"/>
    <property type="match status" value="1"/>
</dbReference>
<keyword evidence="6 13" id="KW-0441">Lipid A biosynthesis</keyword>
<reference evidence="15 16" key="1">
    <citation type="submission" date="2017-08" db="EMBL/GenBank/DDBJ databases">
        <title>Halovibrio sewagensis sp. nov., isolated from wastewater of high salinity.</title>
        <authorList>
            <person name="Dong X."/>
            <person name="Zhang G."/>
        </authorList>
    </citation>
    <scope>NUCLEOTIDE SEQUENCE [LARGE SCALE GENOMIC DNA]</scope>
    <source>
        <strain evidence="15 16">YL5-2</strain>
    </source>
</reference>
<dbReference type="InterPro" id="IPR003758">
    <property type="entry name" value="LpxK"/>
</dbReference>
<evidence type="ECO:0000256" key="11">
    <source>
        <dbReference type="ARBA" id="ARBA00023098"/>
    </source>
</evidence>
<keyword evidence="5 13" id="KW-0444">Lipid biosynthesis</keyword>
<gene>
    <name evidence="13" type="primary">lpxK</name>
    <name evidence="15" type="ORF">CK501_06660</name>
</gene>
<dbReference type="SUPFAM" id="SSF52540">
    <property type="entry name" value="P-loop containing nucleoside triphosphate hydrolases"/>
    <property type="match status" value="1"/>
</dbReference>
<evidence type="ECO:0000256" key="9">
    <source>
        <dbReference type="ARBA" id="ARBA00022777"/>
    </source>
</evidence>
<dbReference type="GO" id="GO:0009029">
    <property type="term" value="F:lipid-A 4'-kinase activity"/>
    <property type="evidence" value="ECO:0007669"/>
    <property type="project" value="UniProtKB-UniRule"/>
</dbReference>
<dbReference type="PANTHER" id="PTHR42724">
    <property type="entry name" value="TETRAACYLDISACCHARIDE 4'-KINASE"/>
    <property type="match status" value="1"/>
</dbReference>
<keyword evidence="7 13" id="KW-0808">Transferase</keyword>
<keyword evidence="14" id="KW-0812">Transmembrane</keyword>
<dbReference type="Proteomes" id="UP000218896">
    <property type="component" value="Unassembled WGS sequence"/>
</dbReference>
<dbReference type="GO" id="GO:0005524">
    <property type="term" value="F:ATP binding"/>
    <property type="evidence" value="ECO:0007669"/>
    <property type="project" value="UniProtKB-UniRule"/>
</dbReference>
<evidence type="ECO:0000256" key="1">
    <source>
        <dbReference type="ARBA" id="ARBA00002274"/>
    </source>
</evidence>
<feature type="transmembrane region" description="Helical" evidence="14">
    <location>
        <begin position="15"/>
        <end position="31"/>
    </location>
</feature>
<evidence type="ECO:0000256" key="2">
    <source>
        <dbReference type="ARBA" id="ARBA00004870"/>
    </source>
</evidence>
<name>A0A2A2F932_9GAMM</name>
<evidence type="ECO:0000256" key="10">
    <source>
        <dbReference type="ARBA" id="ARBA00022840"/>
    </source>
</evidence>
<evidence type="ECO:0000256" key="13">
    <source>
        <dbReference type="HAMAP-Rule" id="MF_00409"/>
    </source>
</evidence>
<dbReference type="GO" id="GO:0009245">
    <property type="term" value="P:lipid A biosynthetic process"/>
    <property type="evidence" value="ECO:0007669"/>
    <property type="project" value="UniProtKB-UniRule"/>
</dbReference>
<comment type="function">
    <text evidence="1 13">Transfers the gamma-phosphate of ATP to the 4'-position of a tetraacyldisaccharide 1-phosphate intermediate (termed DS-1-P) to form tetraacyldisaccharide 1,4'-bis-phosphate (lipid IVA).</text>
</comment>
<keyword evidence="16" id="KW-1185">Reference proteome</keyword>
<keyword evidence="10 13" id="KW-0067">ATP-binding</keyword>
<dbReference type="HAMAP" id="MF_00409">
    <property type="entry name" value="LpxK"/>
    <property type="match status" value="1"/>
</dbReference>
<evidence type="ECO:0000256" key="3">
    <source>
        <dbReference type="ARBA" id="ARBA00012071"/>
    </source>
</evidence>
<proteinExistence type="inferred from homology"/>
<keyword evidence="14" id="KW-0472">Membrane</keyword>
<keyword evidence="14" id="KW-1133">Transmembrane helix</keyword>
<dbReference type="InterPro" id="IPR027417">
    <property type="entry name" value="P-loop_NTPase"/>
</dbReference>
<dbReference type="OrthoDB" id="9766423at2"/>
<dbReference type="EC" id="2.7.1.130" evidence="3 13"/>
<evidence type="ECO:0000256" key="14">
    <source>
        <dbReference type="SAM" id="Phobius"/>
    </source>
</evidence>